<dbReference type="EMBL" id="OW240917">
    <property type="protein sequence ID" value="CAH2299347.1"/>
    <property type="molecule type" value="Genomic_DNA"/>
</dbReference>
<evidence type="ECO:0000313" key="2">
    <source>
        <dbReference type="EMBL" id="CAH2299347.1"/>
    </source>
</evidence>
<reference evidence="3" key="1">
    <citation type="submission" date="2022-03" db="EMBL/GenBank/DDBJ databases">
        <authorList>
            <person name="Alioto T."/>
            <person name="Alioto T."/>
            <person name="Gomez Garrido J."/>
        </authorList>
    </citation>
    <scope>NUCLEOTIDE SEQUENCE</scope>
</reference>
<feature type="compositionally biased region" description="Basic and acidic residues" evidence="1">
    <location>
        <begin position="54"/>
        <end position="64"/>
    </location>
</feature>
<feature type="region of interest" description="Disordered" evidence="1">
    <location>
        <begin position="1"/>
        <end position="73"/>
    </location>
</feature>
<dbReference type="AlphaFoldDB" id="A0AAD1SHF5"/>
<feature type="compositionally biased region" description="Basic and acidic residues" evidence="1">
    <location>
        <begin position="15"/>
        <end position="24"/>
    </location>
</feature>
<sequence length="169" mass="20072">MYLHKSGAQKRKEKREREQEEEKLKKKNPLMKYVKKEKHTEQTTMMQTDSEEDEVHHQEPEKEIAFCSTSNTTDPEVLVEPLQEEMEAPSSVSNTQEIVQEELDWKDPALWPDVLKDKDREKIVIGGLRKEEELKEMIKGMDKDYKEQSFSEFLIYSKSSNGRERHIRD</sequence>
<organism evidence="3 4">
    <name type="scientific">Pelobates cultripes</name>
    <name type="common">Western spadefoot toad</name>
    <dbReference type="NCBI Taxonomy" id="61616"/>
    <lineage>
        <taxon>Eukaryota</taxon>
        <taxon>Metazoa</taxon>
        <taxon>Chordata</taxon>
        <taxon>Craniata</taxon>
        <taxon>Vertebrata</taxon>
        <taxon>Euteleostomi</taxon>
        <taxon>Amphibia</taxon>
        <taxon>Batrachia</taxon>
        <taxon>Anura</taxon>
        <taxon>Pelobatoidea</taxon>
        <taxon>Pelobatidae</taxon>
        <taxon>Pelobates</taxon>
    </lineage>
</organism>
<evidence type="ECO:0000313" key="3">
    <source>
        <dbReference type="EMBL" id="CAH2299349.1"/>
    </source>
</evidence>
<feature type="compositionally biased region" description="Basic residues" evidence="1">
    <location>
        <begin position="25"/>
        <end position="37"/>
    </location>
</feature>
<gene>
    <name evidence="3" type="ORF">PECUL_23A029707</name>
    <name evidence="2" type="ORF">PECUL_23A050079</name>
</gene>
<evidence type="ECO:0000256" key="1">
    <source>
        <dbReference type="SAM" id="MobiDB-lite"/>
    </source>
</evidence>
<evidence type="ECO:0000313" key="4">
    <source>
        <dbReference type="Proteomes" id="UP001295444"/>
    </source>
</evidence>
<protein>
    <submittedName>
        <fullName evidence="3">Uncharacterized protein</fullName>
    </submittedName>
</protein>
<keyword evidence="4" id="KW-1185">Reference proteome</keyword>
<name>A0AAD1SHF5_PELCU</name>
<dbReference type="EMBL" id="OW240917">
    <property type="protein sequence ID" value="CAH2299349.1"/>
    <property type="molecule type" value="Genomic_DNA"/>
</dbReference>
<accession>A0AAD1SHF5</accession>
<dbReference type="Proteomes" id="UP001295444">
    <property type="component" value="Chromosome 06"/>
</dbReference>
<proteinExistence type="predicted"/>